<dbReference type="AlphaFoldDB" id="A0A919WG13"/>
<comment type="caution">
    <text evidence="2">The sequence shown here is derived from an EMBL/GenBank/DDBJ whole genome shotgun (WGS) entry which is preliminary data.</text>
</comment>
<keyword evidence="1" id="KW-0732">Signal</keyword>
<feature type="signal peptide" evidence="1">
    <location>
        <begin position="1"/>
        <end position="22"/>
    </location>
</feature>
<feature type="chain" id="PRO_5037018918" evidence="1">
    <location>
        <begin position="23"/>
        <end position="171"/>
    </location>
</feature>
<dbReference type="RefSeq" id="WP_095306186.1">
    <property type="nucleotide sequence ID" value="NZ_BORC01000001.1"/>
</dbReference>
<name>A0A919WG13_9BACI</name>
<dbReference type="OrthoDB" id="2881414at2"/>
<gene>
    <name evidence="2" type="ORF">J27TS8_11120</name>
</gene>
<evidence type="ECO:0000313" key="2">
    <source>
        <dbReference type="EMBL" id="GIN61119.1"/>
    </source>
</evidence>
<accession>A0A919WG13</accession>
<reference evidence="2" key="1">
    <citation type="submission" date="2021-03" db="EMBL/GenBank/DDBJ databases">
        <title>Antimicrobial resistance genes in bacteria isolated from Japanese honey, and their potential for conferring macrolide and lincosamide resistance in the American foulbrood pathogen Paenibacillus larvae.</title>
        <authorList>
            <person name="Okamoto M."/>
            <person name="Kumagai M."/>
            <person name="Kanamori H."/>
            <person name="Takamatsu D."/>
        </authorList>
    </citation>
    <scope>NUCLEOTIDE SEQUENCE</scope>
    <source>
        <strain evidence="2">J27TS8</strain>
    </source>
</reference>
<dbReference type="EMBL" id="BORC01000001">
    <property type="protein sequence ID" value="GIN61119.1"/>
    <property type="molecule type" value="Genomic_DNA"/>
</dbReference>
<evidence type="ECO:0000313" key="3">
    <source>
        <dbReference type="Proteomes" id="UP000682111"/>
    </source>
</evidence>
<dbReference type="Proteomes" id="UP000682111">
    <property type="component" value="Unassembled WGS sequence"/>
</dbReference>
<evidence type="ECO:0000256" key="1">
    <source>
        <dbReference type="SAM" id="SignalP"/>
    </source>
</evidence>
<protein>
    <submittedName>
        <fullName evidence="2">Uncharacterized protein</fullName>
    </submittedName>
</protein>
<proteinExistence type="predicted"/>
<sequence>MKKLFFGIGALLLFLQPQHSSANEEEISEECKQMVDETKAEYINLVNNDVLASFDLLEKKSENSLIFFTASDLWKNEMLTGKNETLESLKKLMSGKYRGEKRLYFLNHDPRRGYILYKDINNNNIMLTVKKEAHEWILVDKKVKEGKAIVLQTAKCNDQHFMQKMFDNLYP</sequence>
<organism evidence="2 3">
    <name type="scientific">Robertmurraya siralis</name>
    <dbReference type="NCBI Taxonomy" id="77777"/>
    <lineage>
        <taxon>Bacteria</taxon>
        <taxon>Bacillati</taxon>
        <taxon>Bacillota</taxon>
        <taxon>Bacilli</taxon>
        <taxon>Bacillales</taxon>
        <taxon>Bacillaceae</taxon>
        <taxon>Robertmurraya</taxon>
    </lineage>
</organism>
<keyword evidence="3" id="KW-1185">Reference proteome</keyword>